<sequence length="220" mass="25598">MDMYPLQPLFFWLILPGVLMLVMGTGVLLFNIYRLFRKRRDIQRFPLVIVCVVLFISTPLITNTETLASIFFPNLYLKSGVIFMRGLVTAISAFVLHYLYPRLLRIPTREEIEEEISLFKAMEAISLEGHIRTEDGKMVSANQKACKIYGYTEAELLNLDVKELIWPEDYERIMQLRGQNYREKYECLGKHKDGSKLYLEVRGRMCATRASKYASPPLKI</sequence>
<gene>
    <name evidence="3" type="ORF">AHMF7605_11645</name>
</gene>
<dbReference type="RefSeq" id="WP_106929488.1">
    <property type="nucleotide sequence ID" value="NZ_PYFT01000001.1"/>
</dbReference>
<feature type="transmembrane region" description="Helical" evidence="1">
    <location>
        <begin position="82"/>
        <end position="100"/>
    </location>
</feature>
<evidence type="ECO:0000313" key="4">
    <source>
        <dbReference type="Proteomes" id="UP000240357"/>
    </source>
</evidence>
<feature type="domain" description="PAS" evidence="2">
    <location>
        <begin position="134"/>
        <end position="184"/>
    </location>
</feature>
<evidence type="ECO:0000256" key="1">
    <source>
        <dbReference type="SAM" id="Phobius"/>
    </source>
</evidence>
<dbReference type="SMART" id="SM00091">
    <property type="entry name" value="PAS"/>
    <property type="match status" value="1"/>
</dbReference>
<dbReference type="Proteomes" id="UP000240357">
    <property type="component" value="Unassembled WGS sequence"/>
</dbReference>
<dbReference type="SUPFAM" id="SSF55785">
    <property type="entry name" value="PYP-like sensor domain (PAS domain)"/>
    <property type="match status" value="1"/>
</dbReference>
<organism evidence="3 4">
    <name type="scientific">Adhaeribacter arboris</name>
    <dbReference type="NCBI Taxonomy" id="2072846"/>
    <lineage>
        <taxon>Bacteria</taxon>
        <taxon>Pseudomonadati</taxon>
        <taxon>Bacteroidota</taxon>
        <taxon>Cytophagia</taxon>
        <taxon>Cytophagales</taxon>
        <taxon>Hymenobacteraceae</taxon>
        <taxon>Adhaeribacter</taxon>
    </lineage>
</organism>
<dbReference type="Gene3D" id="3.30.450.20">
    <property type="entry name" value="PAS domain"/>
    <property type="match status" value="1"/>
</dbReference>
<dbReference type="EMBL" id="PYFT01000001">
    <property type="protein sequence ID" value="PSR54125.1"/>
    <property type="molecule type" value="Genomic_DNA"/>
</dbReference>
<dbReference type="AlphaFoldDB" id="A0A2T2YF34"/>
<dbReference type="CDD" id="cd00130">
    <property type="entry name" value="PAS"/>
    <property type="match status" value="1"/>
</dbReference>
<name>A0A2T2YF34_9BACT</name>
<keyword evidence="1" id="KW-0812">Transmembrane</keyword>
<dbReference type="InterPro" id="IPR000014">
    <property type="entry name" value="PAS"/>
</dbReference>
<evidence type="ECO:0000313" key="3">
    <source>
        <dbReference type="EMBL" id="PSR54125.1"/>
    </source>
</evidence>
<keyword evidence="1" id="KW-1133">Transmembrane helix</keyword>
<reference evidence="3 4" key="1">
    <citation type="submission" date="2018-03" db="EMBL/GenBank/DDBJ databases">
        <title>Adhaeribacter sp. HMF7605 Genome sequencing and assembly.</title>
        <authorList>
            <person name="Kang H."/>
            <person name="Kang J."/>
            <person name="Cha I."/>
            <person name="Kim H."/>
            <person name="Joh K."/>
        </authorList>
    </citation>
    <scope>NUCLEOTIDE SEQUENCE [LARGE SCALE GENOMIC DNA]</scope>
    <source>
        <strain evidence="3 4">HMF7605</strain>
    </source>
</reference>
<comment type="caution">
    <text evidence="3">The sequence shown here is derived from an EMBL/GenBank/DDBJ whole genome shotgun (WGS) entry which is preliminary data.</text>
</comment>
<keyword evidence="4" id="KW-1185">Reference proteome</keyword>
<dbReference type="InterPro" id="IPR035965">
    <property type="entry name" value="PAS-like_dom_sf"/>
</dbReference>
<keyword evidence="1" id="KW-0472">Membrane</keyword>
<dbReference type="Pfam" id="PF13426">
    <property type="entry name" value="PAS_9"/>
    <property type="match status" value="1"/>
</dbReference>
<feature type="transmembrane region" description="Helical" evidence="1">
    <location>
        <begin position="12"/>
        <end position="33"/>
    </location>
</feature>
<proteinExistence type="predicted"/>
<protein>
    <recommendedName>
        <fullName evidence="2">PAS domain-containing protein</fullName>
    </recommendedName>
</protein>
<accession>A0A2T2YF34</accession>
<dbReference type="NCBIfam" id="TIGR00229">
    <property type="entry name" value="sensory_box"/>
    <property type="match status" value="1"/>
</dbReference>
<feature type="transmembrane region" description="Helical" evidence="1">
    <location>
        <begin position="45"/>
        <end position="62"/>
    </location>
</feature>
<evidence type="ECO:0000259" key="2">
    <source>
        <dbReference type="PROSITE" id="PS50112"/>
    </source>
</evidence>
<dbReference type="PROSITE" id="PS50112">
    <property type="entry name" value="PAS"/>
    <property type="match status" value="1"/>
</dbReference>